<evidence type="ECO:0000256" key="5">
    <source>
        <dbReference type="ARBA" id="ARBA00022842"/>
    </source>
</evidence>
<comment type="subcellular location">
    <subcellularLocation>
        <location evidence="9">Cell membrane</location>
        <topology evidence="9">Multi-pass membrane protein</topology>
    </subcellularLocation>
    <subcellularLocation>
        <location evidence="1">Membrane</location>
        <topology evidence="1">Multi-pass membrane protein</topology>
    </subcellularLocation>
</comment>
<reference evidence="12" key="1">
    <citation type="submission" date="2016-10" db="EMBL/GenBank/DDBJ databases">
        <authorList>
            <person name="Varghese N."/>
            <person name="Submissions S."/>
        </authorList>
    </citation>
    <scope>NUCLEOTIDE SEQUENCE [LARGE SCALE GENOMIC DNA]</scope>
    <source>
        <strain evidence="12">CGMCC 1.9127</strain>
    </source>
</reference>
<dbReference type="STRING" id="641665.GCA_002104455_03280"/>
<dbReference type="Gene3D" id="1.10.357.20">
    <property type="entry name" value="SLC41 divalent cation transporters, integral membrane domain"/>
    <property type="match status" value="1"/>
</dbReference>
<dbReference type="GO" id="GO:0015095">
    <property type="term" value="F:magnesium ion transmembrane transporter activity"/>
    <property type="evidence" value="ECO:0007669"/>
    <property type="project" value="UniProtKB-UniRule"/>
</dbReference>
<comment type="function">
    <text evidence="9">Acts as a magnesium transporter.</text>
</comment>
<feature type="domain" description="CBS" evidence="10">
    <location>
        <begin position="200"/>
        <end position="256"/>
    </location>
</feature>
<keyword evidence="12" id="KW-1185">Reference proteome</keyword>
<dbReference type="PANTHER" id="PTHR43773:SF1">
    <property type="entry name" value="MAGNESIUM TRANSPORTER MGTE"/>
    <property type="match status" value="1"/>
</dbReference>
<dbReference type="SMART" id="SM00116">
    <property type="entry name" value="CBS"/>
    <property type="match status" value="2"/>
</dbReference>
<keyword evidence="5 9" id="KW-0460">Magnesium</keyword>
<evidence type="ECO:0000256" key="4">
    <source>
        <dbReference type="ARBA" id="ARBA00022692"/>
    </source>
</evidence>
<keyword evidence="6 9" id="KW-1133">Transmembrane helix</keyword>
<proteinExistence type="inferred from homology"/>
<dbReference type="SMART" id="SM00924">
    <property type="entry name" value="MgtE_N"/>
    <property type="match status" value="1"/>
</dbReference>
<dbReference type="RefSeq" id="WP_085284787.1">
    <property type="nucleotide sequence ID" value="NZ_FOBI01000006.1"/>
</dbReference>
<dbReference type="InterPro" id="IPR006669">
    <property type="entry name" value="MgtE_transporter"/>
</dbReference>
<evidence type="ECO:0000259" key="10">
    <source>
        <dbReference type="PROSITE" id="PS51371"/>
    </source>
</evidence>
<dbReference type="PANTHER" id="PTHR43773">
    <property type="entry name" value="MAGNESIUM TRANSPORTER MGTE"/>
    <property type="match status" value="1"/>
</dbReference>
<feature type="transmembrane region" description="Helical" evidence="9">
    <location>
        <begin position="384"/>
        <end position="410"/>
    </location>
</feature>
<dbReference type="SUPFAM" id="SSF54631">
    <property type="entry name" value="CBS-domain pair"/>
    <property type="match status" value="1"/>
</dbReference>
<evidence type="ECO:0000256" key="2">
    <source>
        <dbReference type="ARBA" id="ARBA00009749"/>
    </source>
</evidence>
<accession>A0A1H7MSK9</accession>
<dbReference type="SUPFAM" id="SSF161093">
    <property type="entry name" value="MgtE membrane domain-like"/>
    <property type="match status" value="1"/>
</dbReference>
<comment type="subunit">
    <text evidence="9">Homodimer.</text>
</comment>
<dbReference type="AlphaFoldDB" id="A0A1H7MSK9"/>
<feature type="transmembrane region" description="Helical" evidence="9">
    <location>
        <begin position="358"/>
        <end position="378"/>
    </location>
</feature>
<feature type="transmembrane region" description="Helical" evidence="9">
    <location>
        <begin position="422"/>
        <end position="445"/>
    </location>
</feature>
<dbReference type="PROSITE" id="PS51371">
    <property type="entry name" value="CBS"/>
    <property type="match status" value="1"/>
</dbReference>
<evidence type="ECO:0000256" key="8">
    <source>
        <dbReference type="PROSITE-ProRule" id="PRU00703"/>
    </source>
</evidence>
<dbReference type="EMBL" id="FOBI01000006">
    <property type="protein sequence ID" value="SEL13788.1"/>
    <property type="molecule type" value="Genomic_DNA"/>
</dbReference>
<dbReference type="NCBIfam" id="TIGR00400">
    <property type="entry name" value="mgtE"/>
    <property type="match status" value="1"/>
</dbReference>
<sequence>MSPNQAFQRALMPDAQSSKAAIHEFIALAHAVDVAAFIERLEPVQALQHLRSLDLAKKTAVFAYLDLSSQVAFSNLLPHDELASVASLMASDKQVDLFNQLEPAKQQQLLQDLGEEQRNDIRRLSAYAEKTAGALMCCEYVTLAANLRAKEAIAQLRQEAPEKETIYRSYIIDSDRKLIGALRLHTLILAADDKPIMALMETDPVKVGLNDSQEAVAHVINRYDLTAVPVVDENDRLVGIVTHDDAADAMQQETTEDFHKTGTVEPLMQSVMKASMRLLYKKRIVWLALLIFGNLISGAGLALFEETILAYVALVFFLPLLIDSSGNAGSQSATLMVRAMATGDVVLSDWRKLILRELAIALALGLTMAALVFPVGLMRGGTEIATVVALTMILVVMVGSIVGLSLPFLLHKLKLDPATASGPLVTTIADAVGVIVYFSIATALLNI</sequence>
<organism evidence="11 12">
    <name type="scientific">Colwellia chukchiensis</name>
    <dbReference type="NCBI Taxonomy" id="641665"/>
    <lineage>
        <taxon>Bacteria</taxon>
        <taxon>Pseudomonadati</taxon>
        <taxon>Pseudomonadota</taxon>
        <taxon>Gammaproteobacteria</taxon>
        <taxon>Alteromonadales</taxon>
        <taxon>Colwelliaceae</taxon>
        <taxon>Colwellia</taxon>
    </lineage>
</organism>
<dbReference type="InterPro" id="IPR046342">
    <property type="entry name" value="CBS_dom_sf"/>
</dbReference>
<dbReference type="OrthoDB" id="9790355at2"/>
<evidence type="ECO:0000256" key="1">
    <source>
        <dbReference type="ARBA" id="ARBA00004141"/>
    </source>
</evidence>
<gene>
    <name evidence="11" type="ORF">SAMN05216262_106104</name>
</gene>
<evidence type="ECO:0000256" key="6">
    <source>
        <dbReference type="ARBA" id="ARBA00022989"/>
    </source>
</evidence>
<dbReference type="Gene3D" id="1.25.60.10">
    <property type="entry name" value="MgtE N-terminal domain-like"/>
    <property type="match status" value="1"/>
</dbReference>
<dbReference type="Proteomes" id="UP000199297">
    <property type="component" value="Unassembled WGS sequence"/>
</dbReference>
<dbReference type="InterPro" id="IPR000644">
    <property type="entry name" value="CBS_dom"/>
</dbReference>
<dbReference type="Pfam" id="PF01769">
    <property type="entry name" value="MgtE"/>
    <property type="match status" value="1"/>
</dbReference>
<keyword evidence="7 9" id="KW-0472">Membrane</keyword>
<dbReference type="CDD" id="cd04606">
    <property type="entry name" value="CBS_pair_Mg_transporter"/>
    <property type="match status" value="1"/>
</dbReference>
<comment type="similarity">
    <text evidence="2 9">Belongs to the SLC41A transporter family.</text>
</comment>
<dbReference type="Pfam" id="PF00571">
    <property type="entry name" value="CBS"/>
    <property type="match status" value="1"/>
</dbReference>
<dbReference type="InterPro" id="IPR006667">
    <property type="entry name" value="SLC41_membr_dom"/>
</dbReference>
<dbReference type="Pfam" id="PF03448">
    <property type="entry name" value="MgtE_N"/>
    <property type="match status" value="1"/>
</dbReference>
<dbReference type="InterPro" id="IPR006668">
    <property type="entry name" value="Mg_transptr_MgtE_intracell_dom"/>
</dbReference>
<evidence type="ECO:0000256" key="7">
    <source>
        <dbReference type="ARBA" id="ARBA00023136"/>
    </source>
</evidence>
<feature type="transmembrane region" description="Helical" evidence="9">
    <location>
        <begin position="308"/>
        <end position="328"/>
    </location>
</feature>
<dbReference type="GO" id="GO:0046872">
    <property type="term" value="F:metal ion binding"/>
    <property type="evidence" value="ECO:0007669"/>
    <property type="project" value="UniProtKB-KW"/>
</dbReference>
<keyword evidence="9" id="KW-0479">Metal-binding</keyword>
<evidence type="ECO:0000313" key="12">
    <source>
        <dbReference type="Proteomes" id="UP000199297"/>
    </source>
</evidence>
<evidence type="ECO:0000256" key="3">
    <source>
        <dbReference type="ARBA" id="ARBA00022448"/>
    </source>
</evidence>
<keyword evidence="8" id="KW-0129">CBS domain</keyword>
<dbReference type="SUPFAM" id="SSF158791">
    <property type="entry name" value="MgtE N-terminal domain-like"/>
    <property type="match status" value="1"/>
</dbReference>
<protein>
    <recommendedName>
        <fullName evidence="9">Magnesium transporter MgtE</fullName>
    </recommendedName>
</protein>
<keyword evidence="3 9" id="KW-0813">Transport</keyword>
<dbReference type="GO" id="GO:0005886">
    <property type="term" value="C:plasma membrane"/>
    <property type="evidence" value="ECO:0007669"/>
    <property type="project" value="UniProtKB-SubCell"/>
</dbReference>
<evidence type="ECO:0000313" key="11">
    <source>
        <dbReference type="EMBL" id="SEL13788.1"/>
    </source>
</evidence>
<feature type="transmembrane region" description="Helical" evidence="9">
    <location>
        <begin position="284"/>
        <end position="302"/>
    </location>
</feature>
<evidence type="ECO:0000256" key="9">
    <source>
        <dbReference type="RuleBase" id="RU362011"/>
    </source>
</evidence>
<keyword evidence="4 9" id="KW-0812">Transmembrane</keyword>
<keyword evidence="9" id="KW-1003">Cell membrane</keyword>
<dbReference type="InterPro" id="IPR036739">
    <property type="entry name" value="SLC41_membr_dom_sf"/>
</dbReference>
<dbReference type="Gene3D" id="3.10.580.10">
    <property type="entry name" value="CBS-domain"/>
    <property type="match status" value="1"/>
</dbReference>
<dbReference type="InterPro" id="IPR038076">
    <property type="entry name" value="MgtE_N_sf"/>
</dbReference>
<name>A0A1H7MSK9_9GAMM</name>